<feature type="transmembrane region" description="Helical" evidence="1">
    <location>
        <begin position="25"/>
        <end position="50"/>
    </location>
</feature>
<organism evidence="2">
    <name type="scientific">Caldilinea aerophila</name>
    <dbReference type="NCBI Taxonomy" id="133453"/>
    <lineage>
        <taxon>Bacteria</taxon>
        <taxon>Bacillati</taxon>
        <taxon>Chloroflexota</taxon>
        <taxon>Caldilineae</taxon>
        <taxon>Caldilineales</taxon>
        <taxon>Caldilineaceae</taxon>
        <taxon>Caldilinea</taxon>
    </lineage>
</organism>
<dbReference type="AlphaFoldDB" id="A0A7C1FPK4"/>
<gene>
    <name evidence="2" type="ORF">ENQ20_02070</name>
</gene>
<evidence type="ECO:0000256" key="1">
    <source>
        <dbReference type="SAM" id="Phobius"/>
    </source>
</evidence>
<dbReference type="EMBL" id="DSMG01000031">
    <property type="protein sequence ID" value="HDX30260.1"/>
    <property type="molecule type" value="Genomic_DNA"/>
</dbReference>
<sequence>MASTKPDIHVPAQPTSPKPRTRSNFWLGFALGFSLLTVISCSGVGIALGINRLNLVELRGASAAWTPPPYTPTPAPQPAANEVSSMSSTRFAPQQTVRNLTNSRVNVRATPGYLSKPAGDVLGVVAPGATLLILGENQIADNLTWWRVRATLIDGRVVEGWVAEATASGVQILGE</sequence>
<name>A0A7C1FPK4_9CHLR</name>
<keyword evidence="1" id="KW-1133">Transmembrane helix</keyword>
<evidence type="ECO:0000313" key="2">
    <source>
        <dbReference type="EMBL" id="HDX30260.1"/>
    </source>
</evidence>
<keyword evidence="1" id="KW-0812">Transmembrane</keyword>
<reference evidence="2" key="1">
    <citation type="journal article" date="2020" name="mSystems">
        <title>Genome- and Community-Level Interaction Insights into Carbon Utilization and Element Cycling Functions of Hydrothermarchaeota in Hydrothermal Sediment.</title>
        <authorList>
            <person name="Zhou Z."/>
            <person name="Liu Y."/>
            <person name="Xu W."/>
            <person name="Pan J."/>
            <person name="Luo Z.H."/>
            <person name="Li M."/>
        </authorList>
    </citation>
    <scope>NUCLEOTIDE SEQUENCE [LARGE SCALE GENOMIC DNA]</scope>
    <source>
        <strain evidence="2">SpSt-289</strain>
    </source>
</reference>
<protein>
    <submittedName>
        <fullName evidence="2">SH3 domain-containing protein</fullName>
    </submittedName>
</protein>
<keyword evidence="1" id="KW-0472">Membrane</keyword>
<proteinExistence type="predicted"/>
<dbReference type="Gene3D" id="2.30.30.40">
    <property type="entry name" value="SH3 Domains"/>
    <property type="match status" value="1"/>
</dbReference>
<comment type="caution">
    <text evidence="2">The sequence shown here is derived from an EMBL/GenBank/DDBJ whole genome shotgun (WGS) entry which is preliminary data.</text>
</comment>
<accession>A0A7C1FPK4</accession>